<dbReference type="GO" id="GO:0006814">
    <property type="term" value="P:sodium ion transport"/>
    <property type="evidence" value="ECO:0007669"/>
    <property type="project" value="UniProtKB-KW"/>
</dbReference>
<evidence type="ECO:0000256" key="9">
    <source>
        <dbReference type="ARBA" id="ARBA00023136"/>
    </source>
</evidence>
<feature type="transmembrane region" description="Helical" evidence="12">
    <location>
        <begin position="52"/>
        <end position="72"/>
    </location>
</feature>
<feature type="transmembrane region" description="Helical" evidence="12">
    <location>
        <begin position="442"/>
        <end position="464"/>
    </location>
</feature>
<feature type="transmembrane region" description="Helical" evidence="12">
    <location>
        <begin position="339"/>
        <end position="363"/>
    </location>
</feature>
<dbReference type="InterPro" id="IPR001734">
    <property type="entry name" value="Na/solute_symporter"/>
</dbReference>
<evidence type="ECO:0000313" key="13">
    <source>
        <dbReference type="EMBL" id="KAL0276709.1"/>
    </source>
</evidence>
<sequence>MVADERFDTIDYIVFAGMLLVSALIGIYFAFFAKRKQNTVKEYLLGGKEMGIFPISMSLVASSISGIALIGLPSEMYTFGTQLWVTVISEVLAYLTTAFVFLPVLFKLQVTSSYEYLERRYNRVLRKLGSILFILGTMLYIPIVIYVPGPLAFAQVTGISLQLLIPSVCVVCIFYTTLGGMKAVAWTDTVQTMLIFLGVVVVSVIGTVQVGGFSAVWEANRKGGRIEFFNMDPDPTARHTFWTVLIGKYFPNLSFSTVNQAFVQRYLAMPTLRKARLTVVILTFGVVSLISFCCYTGLVIFAAFSDCDPVSAGIVSKPDQLLPYFILKYTSDIPALPGIFVAGVFSAALSTMSTCLNSMTGVVFEDFVRPLFRKPVSDAKASFYMKVIVVLIGTVTVILATIVDKLGGIIQASASLGGITSGTLLGMFILGMLFPWANSTGALVGGIASASLVGWICIGTQVAVTRKQIILPMKPVSVEGCQNITLPLPTNQTQTITSEPFFLYKISYVYYPLIGVVVCVVIGLIVSYFTKMNKPHRMDPDLLSPVIHKYISFIDEEVVNKKLMRAHRNSVDISRQAKEESLPMTDR</sequence>
<dbReference type="PANTHER" id="PTHR42985">
    <property type="entry name" value="SODIUM-COUPLED MONOCARBOXYLATE TRANSPORTER"/>
    <property type="match status" value="1"/>
</dbReference>
<dbReference type="EMBL" id="JARGDH010000002">
    <property type="protein sequence ID" value="KAL0276711.1"/>
    <property type="molecule type" value="Genomic_DNA"/>
</dbReference>
<keyword evidence="10" id="KW-0739">Sodium transport</keyword>
<feature type="transmembrane region" description="Helical" evidence="12">
    <location>
        <begin position="193"/>
        <end position="217"/>
    </location>
</feature>
<dbReference type="GO" id="GO:0005886">
    <property type="term" value="C:plasma membrane"/>
    <property type="evidence" value="ECO:0007669"/>
    <property type="project" value="UniProtKB-SubCell"/>
</dbReference>
<feature type="transmembrane region" description="Helical" evidence="12">
    <location>
        <begin position="383"/>
        <end position="403"/>
    </location>
</feature>
<evidence type="ECO:0000256" key="11">
    <source>
        <dbReference type="RuleBase" id="RU362091"/>
    </source>
</evidence>
<keyword evidence="9 12" id="KW-0472">Membrane</keyword>
<dbReference type="PANTHER" id="PTHR42985:SF21">
    <property type="entry name" value="SODIUM-DEPENDENT MULTIVITAMIN TRANSPORTER-LIKE PROTEIN"/>
    <property type="match status" value="1"/>
</dbReference>
<keyword evidence="6 12" id="KW-1133">Transmembrane helix</keyword>
<feature type="transmembrane region" description="Helical" evidence="12">
    <location>
        <begin position="84"/>
        <end position="106"/>
    </location>
</feature>
<evidence type="ECO:0000256" key="6">
    <source>
        <dbReference type="ARBA" id="ARBA00022989"/>
    </source>
</evidence>
<evidence type="ECO:0000256" key="8">
    <source>
        <dbReference type="ARBA" id="ARBA00023065"/>
    </source>
</evidence>
<dbReference type="PROSITE" id="PS50283">
    <property type="entry name" value="NA_SOLUT_SYMP_3"/>
    <property type="match status" value="1"/>
</dbReference>
<evidence type="ECO:0000256" key="7">
    <source>
        <dbReference type="ARBA" id="ARBA00023053"/>
    </source>
</evidence>
<feature type="transmembrane region" description="Helical" evidence="12">
    <location>
        <begin position="237"/>
        <end position="258"/>
    </location>
</feature>
<protein>
    <recommendedName>
        <fullName evidence="14">Sodium-coupled monocarboxylate transporter 1</fullName>
    </recommendedName>
</protein>
<feature type="transmembrane region" description="Helical" evidence="12">
    <location>
        <begin position="12"/>
        <end position="31"/>
    </location>
</feature>
<keyword evidence="7" id="KW-0915">Sodium</keyword>
<keyword evidence="4" id="KW-1003">Cell membrane</keyword>
<evidence type="ECO:0008006" key="14">
    <source>
        <dbReference type="Google" id="ProtNLM"/>
    </source>
</evidence>
<reference evidence="13" key="1">
    <citation type="journal article" date="2024" name="Gigascience">
        <title>Chromosome-level genome of the poultry shaft louse Menopon gallinae provides insight into the host-switching and adaptive evolution of parasitic lice.</title>
        <authorList>
            <person name="Xu Y."/>
            <person name="Ma L."/>
            <person name="Liu S."/>
            <person name="Liang Y."/>
            <person name="Liu Q."/>
            <person name="He Z."/>
            <person name="Tian L."/>
            <person name="Duan Y."/>
            <person name="Cai W."/>
            <person name="Li H."/>
            <person name="Song F."/>
        </authorList>
    </citation>
    <scope>NUCLEOTIDE SEQUENCE</scope>
    <source>
        <strain evidence="13">Cailab_2023a</strain>
    </source>
</reference>
<evidence type="ECO:0000256" key="3">
    <source>
        <dbReference type="ARBA" id="ARBA00022448"/>
    </source>
</evidence>
<dbReference type="AlphaFoldDB" id="A0AAW2I3B8"/>
<dbReference type="GO" id="GO:0015293">
    <property type="term" value="F:symporter activity"/>
    <property type="evidence" value="ECO:0007669"/>
    <property type="project" value="TreeGrafter"/>
</dbReference>
<proteinExistence type="inferred from homology"/>
<evidence type="ECO:0000256" key="4">
    <source>
        <dbReference type="ARBA" id="ARBA00022475"/>
    </source>
</evidence>
<feature type="transmembrane region" description="Helical" evidence="12">
    <location>
        <begin position="279"/>
        <end position="304"/>
    </location>
</feature>
<evidence type="ECO:0000256" key="10">
    <source>
        <dbReference type="ARBA" id="ARBA00023201"/>
    </source>
</evidence>
<feature type="transmembrane region" description="Helical" evidence="12">
    <location>
        <begin position="159"/>
        <end position="181"/>
    </location>
</feature>
<comment type="similarity">
    <text evidence="2 11">Belongs to the sodium:solute symporter (SSF) (TC 2.A.21) family.</text>
</comment>
<dbReference type="EMBL" id="JARGDH010000002">
    <property type="protein sequence ID" value="KAL0276709.1"/>
    <property type="molecule type" value="Genomic_DNA"/>
</dbReference>
<keyword evidence="3" id="KW-0813">Transport</keyword>
<dbReference type="InterPro" id="IPR051163">
    <property type="entry name" value="Sodium:Solute_Symporter_SSF"/>
</dbReference>
<dbReference type="CDD" id="cd11492">
    <property type="entry name" value="SLC5sbd_NIS-SMVT"/>
    <property type="match status" value="1"/>
</dbReference>
<comment type="caution">
    <text evidence="13">The sequence shown here is derived from an EMBL/GenBank/DDBJ whole genome shotgun (WGS) entry which is preliminary data.</text>
</comment>
<dbReference type="Gene3D" id="1.20.1730.10">
    <property type="entry name" value="Sodium/glucose cotransporter"/>
    <property type="match status" value="1"/>
</dbReference>
<comment type="subcellular location">
    <subcellularLocation>
        <location evidence="1">Cell membrane</location>
        <topology evidence="1">Multi-pass membrane protein</topology>
    </subcellularLocation>
</comment>
<name>A0AAW2I3B8_9NEOP</name>
<dbReference type="InterPro" id="IPR038377">
    <property type="entry name" value="Na/Glc_symporter_sf"/>
</dbReference>
<organism evidence="13">
    <name type="scientific">Menopon gallinae</name>
    <name type="common">poultry shaft louse</name>
    <dbReference type="NCBI Taxonomy" id="328185"/>
    <lineage>
        <taxon>Eukaryota</taxon>
        <taxon>Metazoa</taxon>
        <taxon>Ecdysozoa</taxon>
        <taxon>Arthropoda</taxon>
        <taxon>Hexapoda</taxon>
        <taxon>Insecta</taxon>
        <taxon>Pterygota</taxon>
        <taxon>Neoptera</taxon>
        <taxon>Paraneoptera</taxon>
        <taxon>Psocodea</taxon>
        <taxon>Troctomorpha</taxon>
        <taxon>Phthiraptera</taxon>
        <taxon>Amblycera</taxon>
        <taxon>Menoponidae</taxon>
        <taxon>Menopon</taxon>
    </lineage>
</organism>
<evidence type="ECO:0000256" key="2">
    <source>
        <dbReference type="ARBA" id="ARBA00006434"/>
    </source>
</evidence>
<dbReference type="NCBIfam" id="TIGR00813">
    <property type="entry name" value="sss"/>
    <property type="match status" value="1"/>
</dbReference>
<keyword evidence="8" id="KW-0406">Ion transport</keyword>
<accession>A0AAW2I3B8</accession>
<evidence type="ECO:0000256" key="5">
    <source>
        <dbReference type="ARBA" id="ARBA00022692"/>
    </source>
</evidence>
<gene>
    <name evidence="13" type="ORF">PYX00_004222</name>
</gene>
<keyword evidence="5 12" id="KW-0812">Transmembrane</keyword>
<feature type="transmembrane region" description="Helical" evidence="12">
    <location>
        <begin position="508"/>
        <end position="529"/>
    </location>
</feature>
<evidence type="ECO:0000256" key="1">
    <source>
        <dbReference type="ARBA" id="ARBA00004651"/>
    </source>
</evidence>
<evidence type="ECO:0000256" key="12">
    <source>
        <dbReference type="SAM" id="Phobius"/>
    </source>
</evidence>
<dbReference type="Pfam" id="PF00474">
    <property type="entry name" value="SSF"/>
    <property type="match status" value="1"/>
</dbReference>
<feature type="transmembrane region" description="Helical" evidence="12">
    <location>
        <begin position="127"/>
        <end position="147"/>
    </location>
</feature>
<feature type="transmembrane region" description="Helical" evidence="12">
    <location>
        <begin position="409"/>
        <end position="430"/>
    </location>
</feature>